<evidence type="ECO:0000259" key="1">
    <source>
        <dbReference type="PROSITE" id="PS51819"/>
    </source>
</evidence>
<accession>A0A9D2SSL7</accession>
<dbReference type="InterPro" id="IPR037523">
    <property type="entry name" value="VOC_core"/>
</dbReference>
<protein>
    <submittedName>
        <fullName evidence="2">VOC family protein</fullName>
    </submittedName>
</protein>
<evidence type="ECO:0000313" key="2">
    <source>
        <dbReference type="EMBL" id="HJC25682.1"/>
    </source>
</evidence>
<comment type="caution">
    <text evidence="2">The sequence shown here is derived from an EMBL/GenBank/DDBJ whole genome shotgun (WGS) entry which is preliminary data.</text>
</comment>
<evidence type="ECO:0000313" key="3">
    <source>
        <dbReference type="Proteomes" id="UP000823891"/>
    </source>
</evidence>
<dbReference type="Pfam" id="PF13669">
    <property type="entry name" value="Glyoxalase_4"/>
    <property type="match status" value="1"/>
</dbReference>
<sequence>MKIHHIGYLVKKLDKAASEFEKLGYVRMGECTNDTIRKIDILFLEKDGYVVELVSPNAPDSVVSGLLKTYKNAPYHLCYLCENLEEELGRLTGAGYVQIDLPTPAPAIGGRRVCFLMNPAIGMVELLEQESPEQR</sequence>
<reference evidence="2" key="2">
    <citation type="submission" date="2021-04" db="EMBL/GenBank/DDBJ databases">
        <authorList>
            <person name="Gilroy R."/>
        </authorList>
    </citation>
    <scope>NUCLEOTIDE SEQUENCE</scope>
    <source>
        <strain evidence="2">USAMLcec2-132</strain>
    </source>
</reference>
<dbReference type="PROSITE" id="PS51819">
    <property type="entry name" value="VOC"/>
    <property type="match status" value="1"/>
</dbReference>
<gene>
    <name evidence="2" type="ORF">H9761_18635</name>
</gene>
<organism evidence="2 3">
    <name type="scientific">Candidatus Eisenbergiella merdavium</name>
    <dbReference type="NCBI Taxonomy" id="2838551"/>
    <lineage>
        <taxon>Bacteria</taxon>
        <taxon>Bacillati</taxon>
        <taxon>Bacillota</taxon>
        <taxon>Clostridia</taxon>
        <taxon>Lachnospirales</taxon>
        <taxon>Lachnospiraceae</taxon>
        <taxon>Eisenbergiella</taxon>
    </lineage>
</organism>
<dbReference type="EMBL" id="DWWS01000069">
    <property type="protein sequence ID" value="HJC25682.1"/>
    <property type="molecule type" value="Genomic_DNA"/>
</dbReference>
<name>A0A9D2SSL7_9FIRM</name>
<dbReference type="AlphaFoldDB" id="A0A9D2SSL7"/>
<proteinExistence type="predicted"/>
<dbReference type="Proteomes" id="UP000823891">
    <property type="component" value="Unassembled WGS sequence"/>
</dbReference>
<dbReference type="SUPFAM" id="SSF54593">
    <property type="entry name" value="Glyoxalase/Bleomycin resistance protein/Dihydroxybiphenyl dioxygenase"/>
    <property type="match status" value="1"/>
</dbReference>
<dbReference type="InterPro" id="IPR029068">
    <property type="entry name" value="Glyas_Bleomycin-R_OHBP_Dase"/>
</dbReference>
<feature type="domain" description="VOC" evidence="1">
    <location>
        <begin position="2"/>
        <end position="129"/>
    </location>
</feature>
<reference evidence="2" key="1">
    <citation type="journal article" date="2021" name="PeerJ">
        <title>Extensive microbial diversity within the chicken gut microbiome revealed by metagenomics and culture.</title>
        <authorList>
            <person name="Gilroy R."/>
            <person name="Ravi A."/>
            <person name="Getino M."/>
            <person name="Pursley I."/>
            <person name="Horton D.L."/>
            <person name="Alikhan N.F."/>
            <person name="Baker D."/>
            <person name="Gharbi K."/>
            <person name="Hall N."/>
            <person name="Watson M."/>
            <person name="Adriaenssens E.M."/>
            <person name="Foster-Nyarko E."/>
            <person name="Jarju S."/>
            <person name="Secka A."/>
            <person name="Antonio M."/>
            <person name="Oren A."/>
            <person name="Chaudhuri R.R."/>
            <person name="La Ragione R."/>
            <person name="Hildebrand F."/>
            <person name="Pallen M.J."/>
        </authorList>
    </citation>
    <scope>NUCLEOTIDE SEQUENCE</scope>
    <source>
        <strain evidence="2">USAMLcec2-132</strain>
    </source>
</reference>
<dbReference type="Gene3D" id="3.10.180.10">
    <property type="entry name" value="2,3-Dihydroxybiphenyl 1,2-Dioxygenase, domain 1"/>
    <property type="match status" value="1"/>
</dbReference>